<evidence type="ECO:0000313" key="2">
    <source>
        <dbReference type="EMBL" id="POM25194.1"/>
    </source>
</evidence>
<dbReference type="GO" id="GO:0016491">
    <property type="term" value="F:oxidoreductase activity"/>
    <property type="evidence" value="ECO:0007669"/>
    <property type="project" value="UniProtKB-KW"/>
</dbReference>
<protein>
    <submittedName>
        <fullName evidence="2">NAD(P)H azoreductase</fullName>
        <ecNumber evidence="2">1.7.-.-</ecNumber>
    </submittedName>
</protein>
<dbReference type="Pfam" id="PF13460">
    <property type="entry name" value="NAD_binding_10"/>
    <property type="match status" value="1"/>
</dbReference>
<organism evidence="2 3">
    <name type="scientific">Actinomadura rubteroloni</name>
    <dbReference type="NCBI Taxonomy" id="1926885"/>
    <lineage>
        <taxon>Bacteria</taxon>
        <taxon>Bacillati</taxon>
        <taxon>Actinomycetota</taxon>
        <taxon>Actinomycetes</taxon>
        <taxon>Streptosporangiales</taxon>
        <taxon>Thermomonosporaceae</taxon>
        <taxon>Actinomadura</taxon>
    </lineage>
</organism>
<sequence length="271" mass="28527">MYLIAGATGNVGRHVVTGLLDAGEPVRALTRDPATADLPAGAAAVATADAATALDGVTAVFVHAVVFHDLPGFLAAAGEHGVRRVVTLSSQASTTPGNPIGDLHLYLEERIEESGLEWVHLRPGAFAVNTLAWAGQIRGDGVVRLPYPDAQISAIHERDIADVAVRAFLTDDLVGTRPVLSGPESLRMADQVRLIGDAIGRDLTTERIDVKVARDAMVGGFVTGEMADWMLSAQARTVAEGAEVSPETERILGRPGRTFADWAVEHAADFA</sequence>
<dbReference type="Proteomes" id="UP000242367">
    <property type="component" value="Unassembled WGS sequence"/>
</dbReference>
<reference evidence="2 3" key="1">
    <citation type="journal article" date="2017" name="Chemistry">
        <title>Isolation, Biosynthesis and Chemical Modifications of Rubterolones A-F: Rare Tropolone Alkaloids from Actinomadura sp. 5-2.</title>
        <authorList>
            <person name="Guo H."/>
            <person name="Benndorf R."/>
            <person name="Leichnitz D."/>
            <person name="Klassen J.L."/>
            <person name="Vollmers J."/>
            <person name="Gorls H."/>
            <person name="Steinacker M."/>
            <person name="Weigel C."/>
            <person name="Dahse H.M."/>
            <person name="Kaster A.K."/>
            <person name="de Beer Z.W."/>
            <person name="Poulsen M."/>
            <person name="Beemelmanns C."/>
        </authorList>
    </citation>
    <scope>NUCLEOTIDE SEQUENCE [LARGE SCALE GENOMIC DNA]</scope>
    <source>
        <strain evidence="2 3">5-2</strain>
    </source>
</reference>
<name>A0A2P4UJH5_9ACTN</name>
<dbReference type="RefSeq" id="WP_103564225.1">
    <property type="nucleotide sequence ID" value="NZ_MTBP01000002.1"/>
</dbReference>
<accession>A0A2P4UJH5</accession>
<proteinExistence type="predicted"/>
<dbReference type="EC" id="1.7.-.-" evidence="2"/>
<dbReference type="InterPro" id="IPR016040">
    <property type="entry name" value="NAD(P)-bd_dom"/>
</dbReference>
<evidence type="ECO:0000313" key="3">
    <source>
        <dbReference type="Proteomes" id="UP000242367"/>
    </source>
</evidence>
<keyword evidence="2" id="KW-0560">Oxidoreductase</keyword>
<dbReference type="SUPFAM" id="SSF51735">
    <property type="entry name" value="NAD(P)-binding Rossmann-fold domains"/>
    <property type="match status" value="1"/>
</dbReference>
<keyword evidence="3" id="KW-1185">Reference proteome</keyword>
<dbReference type="AlphaFoldDB" id="A0A2P4UJH5"/>
<dbReference type="InterPro" id="IPR051604">
    <property type="entry name" value="Ergot_Alk_Oxidoreductase"/>
</dbReference>
<comment type="caution">
    <text evidence="2">The sequence shown here is derived from an EMBL/GenBank/DDBJ whole genome shotgun (WGS) entry which is preliminary data.</text>
</comment>
<dbReference type="PANTHER" id="PTHR43162:SF1">
    <property type="entry name" value="PRESTALK A DIFFERENTIATION PROTEIN A"/>
    <property type="match status" value="1"/>
</dbReference>
<dbReference type="InterPro" id="IPR036291">
    <property type="entry name" value="NAD(P)-bd_dom_sf"/>
</dbReference>
<evidence type="ECO:0000259" key="1">
    <source>
        <dbReference type="Pfam" id="PF13460"/>
    </source>
</evidence>
<dbReference type="PANTHER" id="PTHR43162">
    <property type="match status" value="1"/>
</dbReference>
<dbReference type="EMBL" id="MTBP01000002">
    <property type="protein sequence ID" value="POM25194.1"/>
    <property type="molecule type" value="Genomic_DNA"/>
</dbReference>
<dbReference type="Gene3D" id="3.90.25.10">
    <property type="entry name" value="UDP-galactose 4-epimerase, domain 1"/>
    <property type="match status" value="1"/>
</dbReference>
<dbReference type="Gene3D" id="3.40.50.720">
    <property type="entry name" value="NAD(P)-binding Rossmann-like Domain"/>
    <property type="match status" value="1"/>
</dbReference>
<gene>
    <name evidence="2" type="primary">azoB_3</name>
    <name evidence="2" type="ORF">BTM25_38370</name>
</gene>
<feature type="domain" description="NAD(P)-binding" evidence="1">
    <location>
        <begin position="6"/>
        <end position="168"/>
    </location>
</feature>